<dbReference type="InterPro" id="IPR036291">
    <property type="entry name" value="NAD(P)-bd_dom_sf"/>
</dbReference>
<dbReference type="SUPFAM" id="SSF56059">
    <property type="entry name" value="Glutathione synthetase ATP-binding domain-like"/>
    <property type="match status" value="1"/>
</dbReference>
<proteinExistence type="predicted"/>
<dbReference type="GO" id="GO:0005524">
    <property type="term" value="F:ATP binding"/>
    <property type="evidence" value="ECO:0007669"/>
    <property type="project" value="UniProtKB-KW"/>
</dbReference>
<name>A0AAW4XQ27_RHORH</name>
<gene>
    <name evidence="5" type="ORF">LQ384_27760</name>
</gene>
<dbReference type="InterPro" id="IPR003781">
    <property type="entry name" value="CoA-bd"/>
</dbReference>
<dbReference type="Gene3D" id="3.30.470.20">
    <property type="entry name" value="ATP-grasp fold, B domain"/>
    <property type="match status" value="1"/>
</dbReference>
<evidence type="ECO:0000256" key="2">
    <source>
        <dbReference type="ARBA" id="ARBA00022741"/>
    </source>
</evidence>
<accession>A0AAW4XQ27</accession>
<dbReference type="EMBL" id="JAJNCO010000033">
    <property type="protein sequence ID" value="MCD2114894.1"/>
    <property type="molecule type" value="Genomic_DNA"/>
</dbReference>
<keyword evidence="3" id="KW-0067">ATP-binding</keyword>
<dbReference type="Gene3D" id="3.40.50.720">
    <property type="entry name" value="NAD(P)-binding Rossmann-like Domain"/>
    <property type="match status" value="1"/>
</dbReference>
<evidence type="ECO:0000256" key="3">
    <source>
        <dbReference type="ARBA" id="ARBA00022840"/>
    </source>
</evidence>
<dbReference type="Proteomes" id="UP001198630">
    <property type="component" value="Unassembled WGS sequence"/>
</dbReference>
<evidence type="ECO:0000259" key="4">
    <source>
        <dbReference type="SMART" id="SM00881"/>
    </source>
</evidence>
<dbReference type="SUPFAM" id="SSF51735">
    <property type="entry name" value="NAD(P)-binding Rossmann-fold domains"/>
    <property type="match status" value="1"/>
</dbReference>
<sequence length="702" mass="73503">MNKHDRKIFDAIFAPEVIALVGASSDGRKHTSRPQRALRRHGYTGTIVPINPKRDEIFGDTAYPSLTAVPKQIDHAFIMVPAAAIPTAIDECIESRVPVATIYTDGFAETGEAGRLAQAELVERARTGGVRLLGPNCSGILSTTPSCALSVNAAIEQLDVTPGPLAVISQSGSMTGGLLSRGLGRGVGFSRVVSIGNESDLTVGEITDWLVDDPATGAVLLFLETIRDPRRLAEAARRAVEVGKPIIVYKLGKSDVGRSLAASHTGAMAGTDDVADAFFRANGILRVDNLETLFELPVMLANQRPTSRHRVAVMSTTGGGAATVVDRLGTMGVEIVSPSSEVVDSLAEKGISIPTGPLTDLTHAGTRAEVYGAVLDELVASDHCDLVLAIAGSSAQFQPEISVEPLIRAAGRGKPIAAFLAPHAAEGLSRLSDGGVAGFRTPESCADAISAWSRWMPPTPVLTPDDAQNDRVHAVLTSWPELKPNEFESAQLFAALGIPTAESAVLPITAADDQIVESPVGYPVVAKILSSEIPHKTEAGGVVLGIKTAEELAAAVQTIRSNVRTHHPTAVLDGILVQKMEKGLAEVILGYRQDPEVGPVVLLGVGGVLAELYKDIAVRVAPVDLDEAHRMIDDVKGLAVIRGYRNLPTGDVNALAKAVVALSQLAANDASPISEAEINPLLICSDGVVAVDGLVIADSPRP</sequence>
<dbReference type="Gene3D" id="3.30.1490.20">
    <property type="entry name" value="ATP-grasp fold, A domain"/>
    <property type="match status" value="1"/>
</dbReference>
<dbReference type="Pfam" id="PF13607">
    <property type="entry name" value="Succ_CoA_lig"/>
    <property type="match status" value="1"/>
</dbReference>
<reference evidence="5" key="1">
    <citation type="submission" date="2021-11" db="EMBL/GenBank/DDBJ databases">
        <title>Development of a sustainable strategy for remediation of hydrocarbon-contaminated territories based on the waste exchange concept.</title>
        <authorList>
            <person name="Elkin A."/>
        </authorList>
    </citation>
    <scope>NUCLEOTIDE SEQUENCE</scope>
    <source>
        <strain evidence="5">IEGM 757</strain>
    </source>
</reference>
<dbReference type="InterPro" id="IPR013815">
    <property type="entry name" value="ATP_grasp_subdomain_1"/>
</dbReference>
<dbReference type="SMART" id="SM00881">
    <property type="entry name" value="CoA_binding"/>
    <property type="match status" value="1"/>
</dbReference>
<dbReference type="SUPFAM" id="SSF52210">
    <property type="entry name" value="Succinyl-CoA synthetase domains"/>
    <property type="match status" value="2"/>
</dbReference>
<organism evidence="5 6">
    <name type="scientific">Rhodococcus rhodochrous</name>
    <dbReference type="NCBI Taxonomy" id="1829"/>
    <lineage>
        <taxon>Bacteria</taxon>
        <taxon>Bacillati</taxon>
        <taxon>Actinomycetota</taxon>
        <taxon>Actinomycetes</taxon>
        <taxon>Mycobacteriales</taxon>
        <taxon>Nocardiaceae</taxon>
        <taxon>Rhodococcus</taxon>
    </lineage>
</organism>
<keyword evidence="1 5" id="KW-0436">Ligase</keyword>
<feature type="domain" description="CoA-binding" evidence="4">
    <location>
        <begin position="12"/>
        <end position="107"/>
    </location>
</feature>
<dbReference type="GO" id="GO:0016874">
    <property type="term" value="F:ligase activity"/>
    <property type="evidence" value="ECO:0007669"/>
    <property type="project" value="UniProtKB-KW"/>
</dbReference>
<dbReference type="RefSeq" id="WP_230792836.1">
    <property type="nucleotide sequence ID" value="NZ_JAJNCO010000033.1"/>
</dbReference>
<protein>
    <submittedName>
        <fullName evidence="5">Acetate--CoA ligase family protein</fullName>
    </submittedName>
</protein>
<evidence type="ECO:0000256" key="1">
    <source>
        <dbReference type="ARBA" id="ARBA00022598"/>
    </source>
</evidence>
<dbReference type="AlphaFoldDB" id="A0AAW4XQ27"/>
<keyword evidence="2" id="KW-0547">Nucleotide-binding</keyword>
<dbReference type="Pfam" id="PF13380">
    <property type="entry name" value="CoA_binding_2"/>
    <property type="match status" value="1"/>
</dbReference>
<dbReference type="Gene3D" id="3.40.50.261">
    <property type="entry name" value="Succinyl-CoA synthetase domains"/>
    <property type="match status" value="2"/>
</dbReference>
<evidence type="ECO:0000313" key="5">
    <source>
        <dbReference type="EMBL" id="MCD2114894.1"/>
    </source>
</evidence>
<dbReference type="Pfam" id="PF13549">
    <property type="entry name" value="ATP-grasp_5"/>
    <property type="match status" value="1"/>
</dbReference>
<dbReference type="InterPro" id="IPR032875">
    <property type="entry name" value="Succ_CoA_lig_flav_dom"/>
</dbReference>
<dbReference type="PANTHER" id="PTHR43334:SF1">
    <property type="entry name" value="3-HYDROXYPROPIONATE--COA LIGASE [ADP-FORMING]"/>
    <property type="match status" value="1"/>
</dbReference>
<evidence type="ECO:0000313" key="6">
    <source>
        <dbReference type="Proteomes" id="UP001198630"/>
    </source>
</evidence>
<dbReference type="PANTHER" id="PTHR43334">
    <property type="entry name" value="ACETATE--COA LIGASE [ADP-FORMING]"/>
    <property type="match status" value="1"/>
</dbReference>
<dbReference type="InterPro" id="IPR051538">
    <property type="entry name" value="Acyl-CoA_Synth/Transferase"/>
</dbReference>
<comment type="caution">
    <text evidence="5">The sequence shown here is derived from an EMBL/GenBank/DDBJ whole genome shotgun (WGS) entry which is preliminary data.</text>
</comment>
<dbReference type="InterPro" id="IPR016102">
    <property type="entry name" value="Succinyl-CoA_synth-like"/>
</dbReference>